<accession>A0A5B6UZA7</accession>
<keyword evidence="2" id="KW-0695">RNA-directed DNA polymerase</keyword>
<protein>
    <submittedName>
        <fullName evidence="2">RNA-directed DNA polymerase</fullName>
    </submittedName>
</protein>
<dbReference type="AlphaFoldDB" id="A0A5B6UZA7"/>
<dbReference type="EMBL" id="SMMG02000009">
    <property type="protein sequence ID" value="KAA3462272.1"/>
    <property type="molecule type" value="Genomic_DNA"/>
</dbReference>
<dbReference type="OrthoDB" id="992137at2759"/>
<keyword evidence="3" id="KW-1185">Reference proteome</keyword>
<keyword evidence="2" id="KW-0548">Nucleotidyltransferase</keyword>
<evidence type="ECO:0000259" key="1">
    <source>
        <dbReference type="Pfam" id="PF13456"/>
    </source>
</evidence>
<dbReference type="Proteomes" id="UP000325315">
    <property type="component" value="Unassembled WGS sequence"/>
</dbReference>
<dbReference type="PANTHER" id="PTHR33116">
    <property type="entry name" value="REVERSE TRANSCRIPTASE ZINC-BINDING DOMAIN-CONTAINING PROTEIN-RELATED-RELATED"/>
    <property type="match status" value="1"/>
</dbReference>
<dbReference type="GO" id="GO:0003964">
    <property type="term" value="F:RNA-directed DNA polymerase activity"/>
    <property type="evidence" value="ECO:0007669"/>
    <property type="project" value="UniProtKB-KW"/>
</dbReference>
<dbReference type="InterPro" id="IPR036397">
    <property type="entry name" value="RNaseH_sf"/>
</dbReference>
<dbReference type="GO" id="GO:0003676">
    <property type="term" value="F:nucleic acid binding"/>
    <property type="evidence" value="ECO:0007669"/>
    <property type="project" value="InterPro"/>
</dbReference>
<evidence type="ECO:0000313" key="3">
    <source>
        <dbReference type="Proteomes" id="UP000325315"/>
    </source>
</evidence>
<dbReference type="Gene3D" id="3.30.420.10">
    <property type="entry name" value="Ribonuclease H-like superfamily/Ribonuclease H"/>
    <property type="match status" value="1"/>
</dbReference>
<gene>
    <name evidence="2" type="ORF">EPI10_028771</name>
</gene>
<reference evidence="3" key="1">
    <citation type="journal article" date="2019" name="Plant Biotechnol. J.">
        <title>Genome sequencing of the Australian wild diploid species Gossypium australe highlights disease resistance and delayed gland morphogenesis.</title>
        <authorList>
            <person name="Cai Y."/>
            <person name="Cai X."/>
            <person name="Wang Q."/>
            <person name="Wang P."/>
            <person name="Zhang Y."/>
            <person name="Cai C."/>
            <person name="Xu Y."/>
            <person name="Wang K."/>
            <person name="Zhou Z."/>
            <person name="Wang C."/>
            <person name="Geng S."/>
            <person name="Li B."/>
            <person name="Dong Q."/>
            <person name="Hou Y."/>
            <person name="Wang H."/>
            <person name="Ai P."/>
            <person name="Liu Z."/>
            <person name="Yi F."/>
            <person name="Sun M."/>
            <person name="An G."/>
            <person name="Cheng J."/>
            <person name="Zhang Y."/>
            <person name="Shi Q."/>
            <person name="Xie Y."/>
            <person name="Shi X."/>
            <person name="Chang Y."/>
            <person name="Huang F."/>
            <person name="Chen Y."/>
            <person name="Hong S."/>
            <person name="Mi L."/>
            <person name="Sun Q."/>
            <person name="Zhang L."/>
            <person name="Zhou B."/>
            <person name="Peng R."/>
            <person name="Zhang X."/>
            <person name="Liu F."/>
        </authorList>
    </citation>
    <scope>NUCLEOTIDE SEQUENCE [LARGE SCALE GENOMIC DNA]</scope>
    <source>
        <strain evidence="3">cv. PA1801</strain>
    </source>
</reference>
<keyword evidence="2" id="KW-0808">Transferase</keyword>
<dbReference type="Pfam" id="PF13456">
    <property type="entry name" value="RVT_3"/>
    <property type="match status" value="1"/>
</dbReference>
<sequence length="414" mass="47311">MVGRRKKESFQNLKDRFKQRIENWSEKKVFIKAILQAIPTYTMAYFLLPKSLCVDLEKGWWQKGHSLVCLEGSLYRKRNGWFGFRNLGQFNIALLAKQGWRFINFPNSLLENVLKAKYYPNSDFINAQLGNLPSLTWKSVWAAKGLLKDGLCWRVERIYDNSNNAEVELVLDLIDASTKKWKIDLIVNSFQADTAQKILQIPLAEEEHDDFQVWRGKHFGEFLVKSAYKLLQEANMDPNISCPRCRNEEEDSNHVFRQCPTTTGTWQNINLSWLVHEGKLTTGRDLSNRIQCYIAEINGLEEKPLTSNDGRRQRQEERHARVAIYFDATFDGKYSRLTSGLVVWGDMGEFLASKTVLHSTISSPFMAEAHAGLQAVKLGISMGFQSVNIIGDSNTVIKKCNSAATDKSVIEAII</sequence>
<dbReference type="InterPro" id="IPR002156">
    <property type="entry name" value="RNaseH_domain"/>
</dbReference>
<comment type="caution">
    <text evidence="2">The sequence shown here is derived from an EMBL/GenBank/DDBJ whole genome shotgun (WGS) entry which is preliminary data.</text>
</comment>
<evidence type="ECO:0000313" key="2">
    <source>
        <dbReference type="EMBL" id="KAA3462272.1"/>
    </source>
</evidence>
<dbReference type="GO" id="GO:0004523">
    <property type="term" value="F:RNA-DNA hybrid ribonuclease activity"/>
    <property type="evidence" value="ECO:0007669"/>
    <property type="project" value="InterPro"/>
</dbReference>
<name>A0A5B6UZA7_9ROSI</name>
<organism evidence="2 3">
    <name type="scientific">Gossypium australe</name>
    <dbReference type="NCBI Taxonomy" id="47621"/>
    <lineage>
        <taxon>Eukaryota</taxon>
        <taxon>Viridiplantae</taxon>
        <taxon>Streptophyta</taxon>
        <taxon>Embryophyta</taxon>
        <taxon>Tracheophyta</taxon>
        <taxon>Spermatophyta</taxon>
        <taxon>Magnoliopsida</taxon>
        <taxon>eudicotyledons</taxon>
        <taxon>Gunneridae</taxon>
        <taxon>Pentapetalae</taxon>
        <taxon>rosids</taxon>
        <taxon>malvids</taxon>
        <taxon>Malvales</taxon>
        <taxon>Malvaceae</taxon>
        <taxon>Malvoideae</taxon>
        <taxon>Gossypium</taxon>
    </lineage>
</organism>
<dbReference type="PANTHER" id="PTHR33116:SF86">
    <property type="entry name" value="REVERSE TRANSCRIPTASE DOMAIN-CONTAINING PROTEIN"/>
    <property type="match status" value="1"/>
</dbReference>
<proteinExistence type="predicted"/>
<feature type="domain" description="RNase H type-1" evidence="1">
    <location>
        <begin position="326"/>
        <end position="408"/>
    </location>
</feature>